<reference evidence="1 2" key="1">
    <citation type="submission" date="2018-06" db="EMBL/GenBank/DDBJ databases">
        <title>Actinomadura craniellae sp. nov. isolated from marine sponge Craniella sp.</title>
        <authorList>
            <person name="Li L."/>
            <person name="Xu Q.H."/>
            <person name="Lin H.W."/>
            <person name="Lu Y.H."/>
        </authorList>
    </citation>
    <scope>NUCLEOTIDE SEQUENCE [LARGE SCALE GENOMIC DNA]</scope>
    <source>
        <strain evidence="1 2">LHW63021</strain>
    </source>
</reference>
<gene>
    <name evidence="1" type="ORF">DPM19_13650</name>
</gene>
<proteinExistence type="predicted"/>
<evidence type="ECO:0008006" key="3">
    <source>
        <dbReference type="Google" id="ProtNLM"/>
    </source>
</evidence>
<evidence type="ECO:0000313" key="2">
    <source>
        <dbReference type="Proteomes" id="UP000251891"/>
    </source>
</evidence>
<organism evidence="1 2">
    <name type="scientific">Actinomadura craniellae</name>
    <dbReference type="NCBI Taxonomy" id="2231787"/>
    <lineage>
        <taxon>Bacteria</taxon>
        <taxon>Bacillati</taxon>
        <taxon>Actinomycetota</taxon>
        <taxon>Actinomycetes</taxon>
        <taxon>Streptosporangiales</taxon>
        <taxon>Thermomonosporaceae</taxon>
        <taxon>Actinomadura</taxon>
    </lineage>
</organism>
<name>A0A365H6W3_9ACTN</name>
<protein>
    <recommendedName>
        <fullName evidence="3">FXSXX-COOH protein</fullName>
    </recommendedName>
</protein>
<accession>A0A365H6W3</accession>
<comment type="caution">
    <text evidence="1">The sequence shown here is derived from an EMBL/GenBank/DDBJ whole genome shotgun (WGS) entry which is preliminary data.</text>
</comment>
<evidence type="ECO:0000313" key="1">
    <source>
        <dbReference type="EMBL" id="RAY14779.1"/>
    </source>
</evidence>
<dbReference type="EMBL" id="QLYX01000005">
    <property type="protein sequence ID" value="RAY14779.1"/>
    <property type="molecule type" value="Genomic_DNA"/>
</dbReference>
<keyword evidence="2" id="KW-1185">Reference proteome</keyword>
<sequence>MREMNSAYPDLLIDLRDITLEDFENLDESCLAHALRRLFSSLDADRPTSASFLSVIVDDLP</sequence>
<dbReference type="Proteomes" id="UP000251891">
    <property type="component" value="Unassembled WGS sequence"/>
</dbReference>
<dbReference type="AlphaFoldDB" id="A0A365H6W3"/>